<evidence type="ECO:0000313" key="2">
    <source>
        <dbReference type="Proteomes" id="UP001162162"/>
    </source>
</evidence>
<gene>
    <name evidence="1" type="ORF">NQ318_020662</name>
</gene>
<accession>A0AAV8XY67</accession>
<protein>
    <submittedName>
        <fullName evidence="1">Uncharacterized protein</fullName>
    </submittedName>
</protein>
<comment type="caution">
    <text evidence="1">The sequence shown here is derived from an EMBL/GenBank/DDBJ whole genome shotgun (WGS) entry which is preliminary data.</text>
</comment>
<proteinExistence type="predicted"/>
<dbReference type="Proteomes" id="UP001162162">
    <property type="component" value="Unassembled WGS sequence"/>
</dbReference>
<reference evidence="1" key="1">
    <citation type="journal article" date="2023" name="Insect Mol. Biol.">
        <title>Genome sequencing provides insights into the evolution of gene families encoding plant cell wall-degrading enzymes in longhorned beetles.</title>
        <authorList>
            <person name="Shin N.R."/>
            <person name="Okamura Y."/>
            <person name="Kirsch R."/>
            <person name="Pauchet Y."/>
        </authorList>
    </citation>
    <scope>NUCLEOTIDE SEQUENCE</scope>
    <source>
        <strain evidence="1">AMC_N1</strain>
    </source>
</reference>
<keyword evidence="2" id="KW-1185">Reference proteome</keyword>
<organism evidence="1 2">
    <name type="scientific">Aromia moschata</name>
    <dbReference type="NCBI Taxonomy" id="1265417"/>
    <lineage>
        <taxon>Eukaryota</taxon>
        <taxon>Metazoa</taxon>
        <taxon>Ecdysozoa</taxon>
        <taxon>Arthropoda</taxon>
        <taxon>Hexapoda</taxon>
        <taxon>Insecta</taxon>
        <taxon>Pterygota</taxon>
        <taxon>Neoptera</taxon>
        <taxon>Endopterygota</taxon>
        <taxon>Coleoptera</taxon>
        <taxon>Polyphaga</taxon>
        <taxon>Cucujiformia</taxon>
        <taxon>Chrysomeloidea</taxon>
        <taxon>Cerambycidae</taxon>
        <taxon>Cerambycinae</taxon>
        <taxon>Callichromatini</taxon>
        <taxon>Aromia</taxon>
    </lineage>
</organism>
<sequence length="216" mass="24617">MERRNNTNVEIGLKNLSSWKAGPGQAVFPRLRLYHHKLQSVPVSWLLVHETHSSKLLQLLLIMLFRRHRIFRTGHHASQELEKSYAVNALTRCTRTSPIGATTFVIRLVLIIYGKMNGLSFSELCCLFCCPPCPSRIAAKLAFLPPEPTYEFVSDENGKCSFALTERAEWQFSEREKENVEVTVLVLVNRQRKTCMPTLMPHGKHLGLDMALALKT</sequence>
<dbReference type="EMBL" id="JAPWTK010000290">
    <property type="protein sequence ID" value="KAJ8943412.1"/>
    <property type="molecule type" value="Genomic_DNA"/>
</dbReference>
<dbReference type="AlphaFoldDB" id="A0AAV8XY67"/>
<evidence type="ECO:0000313" key="1">
    <source>
        <dbReference type="EMBL" id="KAJ8943412.1"/>
    </source>
</evidence>
<name>A0AAV8XY67_9CUCU</name>